<dbReference type="EMBL" id="CP019605">
    <property type="protein sequence ID" value="AQP43716.1"/>
    <property type="molecule type" value="Genomic_DNA"/>
</dbReference>
<dbReference type="EMBL" id="CP019605">
    <property type="protein sequence ID" value="AQP44628.1"/>
    <property type="molecule type" value="Genomic_DNA"/>
</dbReference>
<dbReference type="RefSeq" id="WP_077340044.1">
    <property type="nucleotide sequence ID" value="NZ_CP019605.1"/>
</dbReference>
<dbReference type="GO" id="GO:0006313">
    <property type="term" value="P:DNA transposition"/>
    <property type="evidence" value="ECO:0007669"/>
    <property type="project" value="InterPro"/>
</dbReference>
<feature type="domain" description="Transposase IS116/IS110/IS902 C-terminal" evidence="2">
    <location>
        <begin position="248"/>
        <end position="324"/>
    </location>
</feature>
<dbReference type="OrthoDB" id="4337860at2"/>
<dbReference type="NCBIfam" id="NF033542">
    <property type="entry name" value="transpos_IS110"/>
    <property type="match status" value="1"/>
</dbReference>
<evidence type="ECO:0000259" key="1">
    <source>
        <dbReference type="Pfam" id="PF01548"/>
    </source>
</evidence>
<dbReference type="PANTHER" id="PTHR33055:SF16">
    <property type="entry name" value="TRANSPOSASE FOR INSERTION SEQUENCE ELEMENT IS1547"/>
    <property type="match status" value="1"/>
</dbReference>
<protein>
    <submittedName>
        <fullName evidence="4">Uncharacterized protein</fullName>
    </submittedName>
</protein>
<dbReference type="Proteomes" id="UP000188324">
    <property type="component" value="Chromosome"/>
</dbReference>
<sequence>MYKTSHTRRHRNPPSGSVVVGIDTHLDIHHAALVDAATGAPVADQQFPATPAGYLELLDWAVGHGRVSRAGVEQTGTYGAGLSAVLHAAGIEVIEINHTERGDRARHGKTDELDAYRAATAAAAGTQKGLAKHYHPAIAALRPLMVLRAHHRSSRQRAWGRVGGMLVTCPDDLADQVRGLNSAQKLARIAAWRPDLTRLHDPVNSYKLALRDLARACLDHDRAIVEIDAQLLRILTPIAPTLLAQHHVGPVTTAQLLITAGHPGRITSGDAFAKLVGVAPLPVQSGKSSRWRLSRSGDRQANSVIHRVVIGRLGTDPRSKTYIQRRVSEGKTRSEAIRALKRHVTRDLWTALQTDLNNLPHTT</sequence>
<gene>
    <name evidence="3" type="ORF">RPIT_01910</name>
    <name evidence="4" type="ORF">RPIT_02020</name>
    <name evidence="5" type="ORF">RPIT_07220</name>
</gene>
<dbReference type="EMBL" id="CP019605">
    <property type="protein sequence ID" value="AQP43736.1"/>
    <property type="molecule type" value="Genomic_DNA"/>
</dbReference>
<dbReference type="InterPro" id="IPR047650">
    <property type="entry name" value="Transpos_IS110"/>
</dbReference>
<evidence type="ECO:0000313" key="6">
    <source>
        <dbReference type="Proteomes" id="UP000188324"/>
    </source>
</evidence>
<dbReference type="InterPro" id="IPR003346">
    <property type="entry name" value="Transposase_20"/>
</dbReference>
<dbReference type="KEGG" id="tfl:RPIT_02020"/>
<dbReference type="Pfam" id="PF02371">
    <property type="entry name" value="Transposase_20"/>
    <property type="match status" value="1"/>
</dbReference>
<dbReference type="GO" id="GO:0003677">
    <property type="term" value="F:DNA binding"/>
    <property type="evidence" value="ECO:0007669"/>
    <property type="project" value="InterPro"/>
</dbReference>
<dbReference type="PANTHER" id="PTHR33055">
    <property type="entry name" value="TRANSPOSASE FOR INSERTION SEQUENCE ELEMENT IS1111A"/>
    <property type="match status" value="1"/>
</dbReference>
<dbReference type="Pfam" id="PF01548">
    <property type="entry name" value="DEDD_Tnp_IS110"/>
    <property type="match status" value="1"/>
</dbReference>
<evidence type="ECO:0000259" key="2">
    <source>
        <dbReference type="Pfam" id="PF02371"/>
    </source>
</evidence>
<proteinExistence type="predicted"/>
<accession>A0A1Q2CCA6</accession>
<evidence type="ECO:0000313" key="4">
    <source>
        <dbReference type="EMBL" id="AQP43736.1"/>
    </source>
</evidence>
<dbReference type="InterPro" id="IPR002525">
    <property type="entry name" value="Transp_IS110-like_N"/>
</dbReference>
<dbReference type="AlphaFoldDB" id="A0A1Q2CCA6"/>
<dbReference type="KEGG" id="tfl:RPIT_07220"/>
<evidence type="ECO:0000313" key="5">
    <source>
        <dbReference type="EMBL" id="AQP44628.1"/>
    </source>
</evidence>
<name>A0A1Q2CCA6_9ACTN</name>
<organism evidence="4 6">
    <name type="scientific">Tessaracoccus flavus</name>
    <dbReference type="NCBI Taxonomy" id="1610493"/>
    <lineage>
        <taxon>Bacteria</taxon>
        <taxon>Bacillati</taxon>
        <taxon>Actinomycetota</taxon>
        <taxon>Actinomycetes</taxon>
        <taxon>Propionibacteriales</taxon>
        <taxon>Propionibacteriaceae</taxon>
        <taxon>Tessaracoccus</taxon>
    </lineage>
</organism>
<feature type="domain" description="Transposase IS110-like N-terminal" evidence="1">
    <location>
        <begin position="20"/>
        <end position="166"/>
    </location>
</feature>
<reference evidence="4" key="2">
    <citation type="submission" date="2017-02" db="EMBL/GenBank/DDBJ databases">
        <authorList>
            <person name="Peterson S.W."/>
        </authorList>
    </citation>
    <scope>NUCLEOTIDE SEQUENCE</scope>
    <source>
        <strain evidence="4">RP1T</strain>
    </source>
</reference>
<dbReference type="GO" id="GO:0004803">
    <property type="term" value="F:transposase activity"/>
    <property type="evidence" value="ECO:0007669"/>
    <property type="project" value="InterPro"/>
</dbReference>
<reference evidence="4 6" key="1">
    <citation type="journal article" date="2016" name="Int. J. Syst. Evol. Microbiol.">
        <title>Tessaracoccus flavus sp. nov., isolated from the drainage system of a lindane-producing factory.</title>
        <authorList>
            <person name="Kumari R."/>
            <person name="Singh P."/>
            <person name="Schumann P."/>
            <person name="Lal R."/>
        </authorList>
    </citation>
    <scope>NUCLEOTIDE SEQUENCE [LARGE SCALE GENOMIC DNA]</scope>
    <source>
        <strain evidence="4 6">RP1T</strain>
    </source>
</reference>
<dbReference type="KEGG" id="tfl:RPIT_01910"/>
<keyword evidence="6" id="KW-1185">Reference proteome</keyword>
<evidence type="ECO:0000313" key="3">
    <source>
        <dbReference type="EMBL" id="AQP43716.1"/>
    </source>
</evidence>